<evidence type="ECO:0000313" key="1">
    <source>
        <dbReference type="EMBL" id="KAF7820006.1"/>
    </source>
</evidence>
<dbReference type="OrthoDB" id="1925091at2759"/>
<evidence type="ECO:0000313" key="2">
    <source>
        <dbReference type="Proteomes" id="UP000634136"/>
    </source>
</evidence>
<organism evidence="1 2">
    <name type="scientific">Senna tora</name>
    <dbReference type="NCBI Taxonomy" id="362788"/>
    <lineage>
        <taxon>Eukaryota</taxon>
        <taxon>Viridiplantae</taxon>
        <taxon>Streptophyta</taxon>
        <taxon>Embryophyta</taxon>
        <taxon>Tracheophyta</taxon>
        <taxon>Spermatophyta</taxon>
        <taxon>Magnoliopsida</taxon>
        <taxon>eudicotyledons</taxon>
        <taxon>Gunneridae</taxon>
        <taxon>Pentapetalae</taxon>
        <taxon>rosids</taxon>
        <taxon>fabids</taxon>
        <taxon>Fabales</taxon>
        <taxon>Fabaceae</taxon>
        <taxon>Caesalpinioideae</taxon>
        <taxon>Cassia clade</taxon>
        <taxon>Senna</taxon>
    </lineage>
</organism>
<gene>
    <name evidence="1" type="ORF">G2W53_025461</name>
</gene>
<dbReference type="Proteomes" id="UP000634136">
    <property type="component" value="Unassembled WGS sequence"/>
</dbReference>
<dbReference type="PANTHER" id="PTHR37383:SF1">
    <property type="entry name" value="OS01G0694200 PROTEIN"/>
    <property type="match status" value="1"/>
</dbReference>
<dbReference type="EMBL" id="JAAIUW010000008">
    <property type="protein sequence ID" value="KAF7820006.1"/>
    <property type="molecule type" value="Genomic_DNA"/>
</dbReference>
<sequence length="430" mass="47103">MVLVQASKLTLPNPSLSSPHITSMLFEPNSLSLALMHSDSSFSLYPSFSPLSSTSFPSSHTLIPSPSSSSTFLLLQSSNPNSTSRVLFLVAAPHRAGSEILLRFYILQKSKGFVRAPVVCSQKDLRFESNLGVLVNVKHGVSIKLAGSVNYFAMYSVSSSKIWVFAAKMEDGDDDDGVVVKLMRCAVIECSKPIWSLIISFGFLLLGEENGVRVFNLRRLVKGRVKKDKNLKPESRGISELACNGDVECRMGKHRGPVKQMNAKFRQDDRDGCTCFVALKRNEVETKSTTKVMSVKAISIQALSQRMFMILDSAGDLHLLCLSNSVMGGNIAGCMRQFPHTMKVQNLATLPDVSMRSQTVWISDGYHSVHLLATMDMDNALNATDGDEKLLHLPAIQVIFSSERIQDVISLASNAILILGQGSLYAYAIS</sequence>
<protein>
    <submittedName>
        <fullName evidence="1">Uncharacterized protein</fullName>
    </submittedName>
</protein>
<name>A0A834TFB3_9FABA</name>
<dbReference type="PANTHER" id="PTHR37383">
    <property type="entry name" value="OS01G0694200 PROTEIN"/>
    <property type="match status" value="1"/>
</dbReference>
<proteinExistence type="predicted"/>
<dbReference type="AlphaFoldDB" id="A0A834TFB3"/>
<accession>A0A834TFB3</accession>
<comment type="caution">
    <text evidence="1">The sequence shown here is derived from an EMBL/GenBank/DDBJ whole genome shotgun (WGS) entry which is preliminary data.</text>
</comment>
<reference evidence="1" key="1">
    <citation type="submission" date="2020-09" db="EMBL/GenBank/DDBJ databases">
        <title>Genome-Enabled Discovery of Anthraquinone Biosynthesis in Senna tora.</title>
        <authorList>
            <person name="Kang S.-H."/>
            <person name="Pandey R.P."/>
            <person name="Lee C.-M."/>
            <person name="Sim J.-S."/>
            <person name="Jeong J.-T."/>
            <person name="Choi B.-S."/>
            <person name="Jung M."/>
            <person name="Ginzburg D."/>
            <person name="Zhao K."/>
            <person name="Won S.Y."/>
            <person name="Oh T.-J."/>
            <person name="Yu Y."/>
            <person name="Kim N.-H."/>
            <person name="Lee O.R."/>
            <person name="Lee T.-H."/>
            <person name="Bashyal P."/>
            <person name="Kim T.-S."/>
            <person name="Lee W.-H."/>
            <person name="Kawkins C."/>
            <person name="Kim C.-K."/>
            <person name="Kim J.S."/>
            <person name="Ahn B.O."/>
            <person name="Rhee S.Y."/>
            <person name="Sohng J.K."/>
        </authorList>
    </citation>
    <scope>NUCLEOTIDE SEQUENCE</scope>
    <source>
        <tissue evidence="1">Leaf</tissue>
    </source>
</reference>
<keyword evidence="2" id="KW-1185">Reference proteome</keyword>